<proteinExistence type="predicted"/>
<organism evidence="1">
    <name type="scientific">Rhizophora mucronata</name>
    <name type="common">Asiatic mangrove</name>
    <dbReference type="NCBI Taxonomy" id="61149"/>
    <lineage>
        <taxon>Eukaryota</taxon>
        <taxon>Viridiplantae</taxon>
        <taxon>Streptophyta</taxon>
        <taxon>Embryophyta</taxon>
        <taxon>Tracheophyta</taxon>
        <taxon>Spermatophyta</taxon>
        <taxon>Magnoliopsida</taxon>
        <taxon>eudicotyledons</taxon>
        <taxon>Gunneridae</taxon>
        <taxon>Pentapetalae</taxon>
        <taxon>rosids</taxon>
        <taxon>fabids</taxon>
        <taxon>Malpighiales</taxon>
        <taxon>Rhizophoraceae</taxon>
        <taxon>Rhizophora</taxon>
    </lineage>
</organism>
<dbReference type="EMBL" id="GGEC01080209">
    <property type="protein sequence ID" value="MBX60693.1"/>
    <property type="molecule type" value="Transcribed_RNA"/>
</dbReference>
<accession>A0A2P2Q164</accession>
<name>A0A2P2Q164_RHIMU</name>
<dbReference type="AlphaFoldDB" id="A0A2P2Q164"/>
<evidence type="ECO:0000313" key="1">
    <source>
        <dbReference type="EMBL" id="MBX60693.1"/>
    </source>
</evidence>
<sequence>MDQEIWYEFSVLGWSSSSIGCFGSRNDQRDFE</sequence>
<protein>
    <submittedName>
        <fullName evidence="1">Uncharacterized protein</fullName>
    </submittedName>
</protein>
<reference evidence="1" key="1">
    <citation type="submission" date="2018-02" db="EMBL/GenBank/DDBJ databases">
        <title>Rhizophora mucronata_Transcriptome.</title>
        <authorList>
            <person name="Meera S.P."/>
            <person name="Sreeshan A."/>
            <person name="Augustine A."/>
        </authorList>
    </citation>
    <scope>NUCLEOTIDE SEQUENCE</scope>
    <source>
        <tissue evidence="1">Leaf</tissue>
    </source>
</reference>